<dbReference type="GO" id="GO:0070973">
    <property type="term" value="P:protein localization to endoplasmic reticulum exit site"/>
    <property type="evidence" value="ECO:0007669"/>
    <property type="project" value="TreeGrafter"/>
</dbReference>
<dbReference type="InterPro" id="IPR024298">
    <property type="entry name" value="Sec16_Sec23-bd"/>
</dbReference>
<feature type="domain" description="Sec16 Sec23-binding" evidence="7">
    <location>
        <begin position="925"/>
        <end position="1127"/>
    </location>
</feature>
<evidence type="ECO:0000256" key="6">
    <source>
        <dbReference type="SAM" id="MobiDB-lite"/>
    </source>
</evidence>
<dbReference type="Gene3D" id="1.25.40.1030">
    <property type="match status" value="1"/>
</dbReference>
<dbReference type="EMBL" id="JACEEZ010001320">
    <property type="protein sequence ID" value="KAG0729333.1"/>
    <property type="molecule type" value="Genomic_DNA"/>
</dbReference>
<proteinExistence type="inferred from homology"/>
<feature type="compositionally biased region" description="Basic and acidic residues" evidence="6">
    <location>
        <begin position="127"/>
        <end position="149"/>
    </location>
</feature>
<gene>
    <name evidence="8" type="primary">SEC16A</name>
    <name evidence="8" type="ORF">GWK47_030590</name>
</gene>
<dbReference type="AlphaFoldDB" id="A0A8J5CR00"/>
<dbReference type="Pfam" id="PF12931">
    <property type="entry name" value="TPR_Sec16"/>
    <property type="match status" value="1"/>
</dbReference>
<dbReference type="Proteomes" id="UP000770661">
    <property type="component" value="Unassembled WGS sequence"/>
</dbReference>
<evidence type="ECO:0000256" key="2">
    <source>
        <dbReference type="ARBA" id="ARBA00005927"/>
    </source>
</evidence>
<dbReference type="GO" id="GO:0016192">
    <property type="term" value="P:vesicle-mediated transport"/>
    <property type="evidence" value="ECO:0007669"/>
    <property type="project" value="UniProtKB-KW"/>
</dbReference>
<feature type="region of interest" description="Disordered" evidence="6">
    <location>
        <begin position="1"/>
        <end position="397"/>
    </location>
</feature>
<dbReference type="PANTHER" id="PTHR13402">
    <property type="entry name" value="RGPR-RELATED"/>
    <property type="match status" value="1"/>
</dbReference>
<evidence type="ECO:0000313" key="8">
    <source>
        <dbReference type="EMBL" id="KAG0729333.1"/>
    </source>
</evidence>
<evidence type="ECO:0000256" key="4">
    <source>
        <dbReference type="ARBA" id="ARBA00022824"/>
    </source>
</evidence>
<comment type="similarity">
    <text evidence="2">Belongs to the SEC16 family.</text>
</comment>
<feature type="compositionally biased region" description="Low complexity" evidence="6">
    <location>
        <begin position="383"/>
        <end position="394"/>
    </location>
</feature>
<feature type="compositionally biased region" description="Polar residues" evidence="6">
    <location>
        <begin position="19"/>
        <end position="38"/>
    </location>
</feature>
<keyword evidence="5" id="KW-0931">ER-Golgi transport</keyword>
<feature type="compositionally biased region" description="Polar residues" evidence="6">
    <location>
        <begin position="49"/>
        <end position="60"/>
    </location>
</feature>
<protein>
    <submittedName>
        <fullName evidence="8">Protein transport protein Sec16A</fullName>
    </submittedName>
</protein>
<feature type="compositionally biased region" description="Low complexity" evidence="6">
    <location>
        <begin position="1"/>
        <end position="18"/>
    </location>
</feature>
<evidence type="ECO:0000259" key="7">
    <source>
        <dbReference type="Pfam" id="PF12931"/>
    </source>
</evidence>
<feature type="compositionally biased region" description="Basic and acidic residues" evidence="6">
    <location>
        <begin position="108"/>
        <end position="118"/>
    </location>
</feature>
<dbReference type="GO" id="GO:0012507">
    <property type="term" value="C:ER to Golgi transport vesicle membrane"/>
    <property type="evidence" value="ECO:0007669"/>
    <property type="project" value="TreeGrafter"/>
</dbReference>
<keyword evidence="3" id="KW-0813">Transport</keyword>
<feature type="compositionally biased region" description="Basic and acidic residues" evidence="6">
    <location>
        <begin position="223"/>
        <end position="347"/>
    </location>
</feature>
<keyword evidence="9" id="KW-1185">Reference proteome</keyword>
<accession>A0A8J5CR00</accession>
<feature type="compositionally biased region" description="Basic and acidic residues" evidence="6">
    <location>
        <begin position="89"/>
        <end position="101"/>
    </location>
</feature>
<evidence type="ECO:0000256" key="1">
    <source>
        <dbReference type="ARBA" id="ARBA00004240"/>
    </source>
</evidence>
<dbReference type="GO" id="GO:0070971">
    <property type="term" value="C:endoplasmic reticulum exit site"/>
    <property type="evidence" value="ECO:0007669"/>
    <property type="project" value="TreeGrafter"/>
</dbReference>
<feature type="compositionally biased region" description="Polar residues" evidence="6">
    <location>
        <begin position="206"/>
        <end position="217"/>
    </location>
</feature>
<dbReference type="GO" id="GO:0007030">
    <property type="term" value="P:Golgi organization"/>
    <property type="evidence" value="ECO:0007669"/>
    <property type="project" value="TreeGrafter"/>
</dbReference>
<sequence>MVQLTDNTTLPPLTPGTTHGPSSRHPQLSMTQPQQLTAAQLGRPPPSPATVTSQLSSNGSHKGHSKPPPGIPETRNGYLNPSQHVRGSGRKEQEGRRREATQGHVRLRHDPSDARYQNDRWSYYGDPRVKTDQSFLQEERHRRWSRDGDGTSWPTRDYRPPQDSRSAIPEGGVTEGVKEGVIAEEGVSGGVTEGGEPRHRPPLHPNTYQETPYSSRSLPRHHRDQDRDRRRDGGERDRERNRDRDHDRERPRDVRLDRQGNRERDVRDPERNRDRNMERDREGNRERDVRDPERNRDRNMERDREGNRDPERNRDRNMERDRDIRDRERPGNREPDTGGEPRRREPVGEETGYDSDHSRLSRTTAVSHASRSLPRRPRTDSITSHASRASARTASGKHRVVMTQLPGFVVTQQPGFVVTQLPGFVVTQLPGFVVTQLPGFVVTQLPGFVVTQLPGFVVTQLPGFVVTQQPGFVVTQLPGFVVTQLPGFVVTQLHGFVVTQLLVFVVTQLPGFVVTQLHGFVVTQLPGFVVTQLPGFVVTQLPGFVVTQLPGFVVTQLHGFVVTQLPGFVVTQLPGFVVTQLHGFVVTQLLVFVVTQQPVFVVTQQPGFVVTQQPGFVVRVVPLLGTGYEDMYEMYHQYYPYSQYYKDYYQWVKQYRQAYQTESFYDDRTSIHSGRSSVNNEPEKSVSSQFLQDFHGTSAMGHFEPSPIYPDGSLAHLKSYPSGELSVAPSVGEDTVSEAAQRMTPVHFGRPHISAHFTPSGQLVMVLPKDPRDGEKAVVQVRDVQKMLCVDPAESRAIQHMKDYPGPLTMSDTHKDVVMKHCEQQAAEAGRSLTLPDKESIMLVWEYLALLVKQNGKLFGSDIAGLLLKGREVGPPAADASPLVEESPEVPPDTSPEDEGIDLPSQPPAPAAGRDEAALLRKFTEYLCLGRKKEAVDYAIREGLWGHALALAYKIDTTTHTRVMAAFMSQIPRTDVVLTLFQQLSGKKPEITKSYSPEQWGDWRHHLAVMISNPTGAGHKDRASIVALGDTLAARGQLHAAHFCYLVAEVEWGSYACKDSKLVLIGASHHLPFQAFATIEAMQCTEVYEFARSLDGNNSPPLDTFQSYKLVYALRLTECGFPAEALR</sequence>
<dbReference type="PANTHER" id="PTHR13402:SF6">
    <property type="entry name" value="SECRETORY 16, ISOFORM I"/>
    <property type="match status" value="1"/>
</dbReference>
<evidence type="ECO:0000256" key="5">
    <source>
        <dbReference type="ARBA" id="ARBA00022892"/>
    </source>
</evidence>
<comment type="caution">
    <text evidence="8">The sequence shown here is derived from an EMBL/GenBank/DDBJ whole genome shotgun (WGS) entry which is preliminary data.</text>
</comment>
<keyword evidence="4" id="KW-0256">Endoplasmic reticulum</keyword>
<feature type="compositionally biased region" description="Polar residues" evidence="6">
    <location>
        <begin position="361"/>
        <end position="370"/>
    </location>
</feature>
<comment type="subcellular location">
    <subcellularLocation>
        <location evidence="1">Endoplasmic reticulum</location>
    </subcellularLocation>
</comment>
<dbReference type="CDD" id="cd09233">
    <property type="entry name" value="ACE1-Sec16-like"/>
    <property type="match status" value="1"/>
</dbReference>
<feature type="region of interest" description="Disordered" evidence="6">
    <location>
        <begin position="877"/>
        <end position="913"/>
    </location>
</feature>
<organism evidence="8 9">
    <name type="scientific">Chionoecetes opilio</name>
    <name type="common">Atlantic snow crab</name>
    <name type="synonym">Cancer opilio</name>
    <dbReference type="NCBI Taxonomy" id="41210"/>
    <lineage>
        <taxon>Eukaryota</taxon>
        <taxon>Metazoa</taxon>
        <taxon>Ecdysozoa</taxon>
        <taxon>Arthropoda</taxon>
        <taxon>Crustacea</taxon>
        <taxon>Multicrustacea</taxon>
        <taxon>Malacostraca</taxon>
        <taxon>Eumalacostraca</taxon>
        <taxon>Eucarida</taxon>
        <taxon>Decapoda</taxon>
        <taxon>Pleocyemata</taxon>
        <taxon>Brachyura</taxon>
        <taxon>Eubrachyura</taxon>
        <taxon>Majoidea</taxon>
        <taxon>Majidae</taxon>
        <taxon>Chionoecetes</taxon>
    </lineage>
</organism>
<reference evidence="8" key="1">
    <citation type="submission" date="2020-07" db="EMBL/GenBank/DDBJ databases">
        <title>The High-quality genome of the commercially important snow crab, Chionoecetes opilio.</title>
        <authorList>
            <person name="Jeong J.-H."/>
            <person name="Ryu S."/>
        </authorList>
    </citation>
    <scope>NUCLEOTIDE SEQUENCE</scope>
    <source>
        <strain evidence="8">MADBK_172401_WGS</strain>
        <tissue evidence="8">Digestive gland</tissue>
    </source>
</reference>
<evidence type="ECO:0000256" key="3">
    <source>
        <dbReference type="ARBA" id="ARBA00022448"/>
    </source>
</evidence>
<name>A0A8J5CR00_CHIOP</name>
<evidence type="ECO:0000313" key="9">
    <source>
        <dbReference type="Proteomes" id="UP000770661"/>
    </source>
</evidence>
<dbReference type="OrthoDB" id="8918678at2759"/>